<dbReference type="STRING" id="756272.Plabr_4080"/>
<dbReference type="Proteomes" id="UP000006860">
    <property type="component" value="Chromosome"/>
</dbReference>
<dbReference type="CDD" id="cd01614">
    <property type="entry name" value="EutN_CcmL"/>
    <property type="match status" value="1"/>
</dbReference>
<dbReference type="HOGENOM" id="CLU_148498_2_1_0"/>
<dbReference type="EMBL" id="CP002546">
    <property type="protein sequence ID" value="ADY61657.1"/>
    <property type="molecule type" value="Genomic_DNA"/>
</dbReference>
<keyword evidence="4" id="KW-1185">Reference proteome</keyword>
<dbReference type="GO" id="GO:0031469">
    <property type="term" value="C:bacterial microcompartment"/>
    <property type="evidence" value="ECO:0007669"/>
    <property type="project" value="UniProtKB-SubCell"/>
</dbReference>
<accession>F0SGQ2</accession>
<dbReference type="SUPFAM" id="SSF159133">
    <property type="entry name" value="EutN/CcmL-like"/>
    <property type="match status" value="1"/>
</dbReference>
<dbReference type="eggNOG" id="COG4576">
    <property type="taxonomic scope" value="Bacteria"/>
</dbReference>
<evidence type="ECO:0000313" key="3">
    <source>
        <dbReference type="EMBL" id="ADY61657.1"/>
    </source>
</evidence>
<dbReference type="RefSeq" id="WP_013630374.1">
    <property type="nucleotide sequence ID" value="NC_015174.1"/>
</dbReference>
<dbReference type="AlphaFoldDB" id="F0SGQ2"/>
<evidence type="ECO:0000313" key="4">
    <source>
        <dbReference type="Proteomes" id="UP000006860"/>
    </source>
</evidence>
<evidence type="ECO:0000256" key="2">
    <source>
        <dbReference type="ARBA" id="ARBA00024446"/>
    </source>
</evidence>
<keyword evidence="2" id="KW-1283">Bacterial microcompartment</keyword>
<gene>
    <name evidence="3" type="ordered locus">Plabr_4080</name>
</gene>
<dbReference type="InterPro" id="IPR036677">
    <property type="entry name" value="EutN_CcmL_sf"/>
</dbReference>
<dbReference type="PROSITE" id="PS51932">
    <property type="entry name" value="BMV"/>
    <property type="match status" value="1"/>
</dbReference>
<protein>
    <submittedName>
        <fullName evidence="3">Ethanolamine utilization protein EutN/carboxysome structural protein Ccml</fullName>
    </submittedName>
</protein>
<dbReference type="InterPro" id="IPR004992">
    <property type="entry name" value="EutN_CcmL"/>
</dbReference>
<proteinExistence type="predicted"/>
<comment type="subcellular location">
    <subcellularLocation>
        <location evidence="1">Bacterial microcompartment</location>
    </subcellularLocation>
</comment>
<dbReference type="PANTHER" id="PTHR36539:SF2">
    <property type="entry name" value="ETHANOLAMINE UTILIZATION PROTEIN"/>
    <property type="match status" value="1"/>
</dbReference>
<dbReference type="Pfam" id="PF03319">
    <property type="entry name" value="EutN_CcmL"/>
    <property type="match status" value="1"/>
</dbReference>
<evidence type="ECO:0000256" key="1">
    <source>
        <dbReference type="ARBA" id="ARBA00024322"/>
    </source>
</evidence>
<sequence length="84" mass="9171">MQLGKVYGKANATVKSPALKGWRLLLVQPLKTDGTPDEFPFLAIDYLGSRVGDTVMITTDGAAVREMMKSDQTPVRYAIIGIQD</sequence>
<dbReference type="OrthoDB" id="278421at2"/>
<dbReference type="KEGG" id="pbs:Plabr_4080"/>
<reference evidence="4" key="1">
    <citation type="submission" date="2011-02" db="EMBL/GenBank/DDBJ databases">
        <title>The complete genome of Planctomyces brasiliensis DSM 5305.</title>
        <authorList>
            <person name="Lucas S."/>
            <person name="Copeland A."/>
            <person name="Lapidus A."/>
            <person name="Bruce D."/>
            <person name="Goodwin L."/>
            <person name="Pitluck S."/>
            <person name="Kyrpides N."/>
            <person name="Mavromatis K."/>
            <person name="Pagani I."/>
            <person name="Ivanova N."/>
            <person name="Ovchinnikova G."/>
            <person name="Lu M."/>
            <person name="Detter J.C."/>
            <person name="Han C."/>
            <person name="Land M."/>
            <person name="Hauser L."/>
            <person name="Markowitz V."/>
            <person name="Cheng J.-F."/>
            <person name="Hugenholtz P."/>
            <person name="Woyke T."/>
            <person name="Wu D."/>
            <person name="Tindall B."/>
            <person name="Pomrenke H.G."/>
            <person name="Brambilla E."/>
            <person name="Klenk H.-P."/>
            <person name="Eisen J.A."/>
        </authorList>
    </citation>
    <scope>NUCLEOTIDE SEQUENCE [LARGE SCALE GENOMIC DNA]</scope>
    <source>
        <strain evidence="4">ATCC 49424 / DSM 5305 / JCM 21570 / IAM 15109 / NBRC 103401 / IFAM 1448</strain>
    </source>
</reference>
<organism evidence="3 4">
    <name type="scientific">Rubinisphaera brasiliensis (strain ATCC 49424 / DSM 5305 / JCM 21570 / IAM 15109 / NBRC 103401 / IFAM 1448)</name>
    <name type="common">Planctomyces brasiliensis</name>
    <dbReference type="NCBI Taxonomy" id="756272"/>
    <lineage>
        <taxon>Bacteria</taxon>
        <taxon>Pseudomonadati</taxon>
        <taxon>Planctomycetota</taxon>
        <taxon>Planctomycetia</taxon>
        <taxon>Planctomycetales</taxon>
        <taxon>Planctomycetaceae</taxon>
        <taxon>Rubinisphaera</taxon>
    </lineage>
</organism>
<dbReference type="Gene3D" id="2.40.50.220">
    <property type="entry name" value="EutN/Ccml"/>
    <property type="match status" value="1"/>
</dbReference>
<name>F0SGQ2_RUBBR</name>
<dbReference type="PANTHER" id="PTHR36539">
    <property type="entry name" value="ETHANOLAMINE UTILIZATION PROTEIN EUTN"/>
    <property type="match status" value="1"/>
</dbReference>